<name>A0A7S3RNH5_EMIHU</name>
<dbReference type="SMART" id="SM00254">
    <property type="entry name" value="ShKT"/>
    <property type="match status" value="1"/>
</dbReference>
<dbReference type="InterPro" id="IPR003582">
    <property type="entry name" value="ShKT_dom"/>
</dbReference>
<protein>
    <recommendedName>
        <fullName evidence="1">ShKT domain-containing protein</fullName>
    </recommendedName>
</protein>
<feature type="domain" description="ShKT" evidence="1">
    <location>
        <begin position="147"/>
        <end position="180"/>
    </location>
</feature>
<sequence>MDPLLSPADRAVRRPICSLSSVSPRPGSSPRNRLRLAALLTAAAMLLALCATQRSQSAEERARLDRMLRTGVLDEQVLLEDESPGARVRLRRAAARANRAAEPEGWPDINREVGVSTEELERLLGSTERDSRGGAAAYDTSQYQYQCEDEDSRCARWAMGGECDHNPRFMRQHCALACGCESP</sequence>
<proteinExistence type="predicted"/>
<dbReference type="AlphaFoldDB" id="A0A7S3RNH5"/>
<dbReference type="Pfam" id="PF01549">
    <property type="entry name" value="ShK"/>
    <property type="match status" value="1"/>
</dbReference>
<evidence type="ECO:0000313" key="2">
    <source>
        <dbReference type="EMBL" id="CAE0529877.1"/>
    </source>
</evidence>
<dbReference type="EMBL" id="HBIR01007589">
    <property type="protein sequence ID" value="CAE0529877.1"/>
    <property type="molecule type" value="Transcribed_RNA"/>
</dbReference>
<gene>
    <name evidence="2" type="ORF">EHUX00137_LOCUS5180</name>
</gene>
<reference evidence="2" key="1">
    <citation type="submission" date="2021-01" db="EMBL/GenBank/DDBJ databases">
        <authorList>
            <person name="Corre E."/>
            <person name="Pelletier E."/>
            <person name="Niang G."/>
            <person name="Scheremetjew M."/>
            <person name="Finn R."/>
            <person name="Kale V."/>
            <person name="Holt S."/>
            <person name="Cochrane G."/>
            <person name="Meng A."/>
            <person name="Brown T."/>
            <person name="Cohen L."/>
        </authorList>
    </citation>
    <scope>NUCLEOTIDE SEQUENCE</scope>
    <source>
        <strain evidence="2">379</strain>
    </source>
</reference>
<accession>A0A7S3RNH5</accession>
<dbReference type="PROSITE" id="PS51670">
    <property type="entry name" value="SHKT"/>
    <property type="match status" value="1"/>
</dbReference>
<organism evidence="2">
    <name type="scientific">Emiliania huxleyi</name>
    <name type="common">Coccolithophore</name>
    <name type="synonym">Pontosphaera huxleyi</name>
    <dbReference type="NCBI Taxonomy" id="2903"/>
    <lineage>
        <taxon>Eukaryota</taxon>
        <taxon>Haptista</taxon>
        <taxon>Haptophyta</taxon>
        <taxon>Prymnesiophyceae</taxon>
        <taxon>Isochrysidales</taxon>
        <taxon>Noelaerhabdaceae</taxon>
        <taxon>Emiliania</taxon>
    </lineage>
</organism>
<evidence type="ECO:0000259" key="1">
    <source>
        <dbReference type="PROSITE" id="PS51670"/>
    </source>
</evidence>